<accession>A0A2A9EDI3</accession>
<feature type="transmembrane region" description="Helical" evidence="2">
    <location>
        <begin position="190"/>
        <end position="212"/>
    </location>
</feature>
<name>A0A2A9EDI3_9MICO</name>
<sequence>MMSVATPPATRRRRRRPTRGWVPDQHGAWAMLVVPLVVGVVASGGAWVHVPLALLWIVGYLAFFATGQWLRSRRKPRYLPPVRAYALACAPLGAVVALAEPRLLRWVPVFLPLLVVSLWCSHRRKDRSLVNDAVSVTAACLMLPVAYDAGRAPTDGWPAVWLATALVLAYFVGTAFYVKTIIRERGNRTYLALSLAYHAAMVPLPLAAAAIMGRMVPGTSGSPVATLDMGPLVALNALLLLRALAVPRTGATPKQVGVGEILVSTTLTVLLLVKVV</sequence>
<keyword evidence="4" id="KW-1185">Reference proteome</keyword>
<feature type="transmembrane region" description="Helical" evidence="2">
    <location>
        <begin position="21"/>
        <end position="42"/>
    </location>
</feature>
<feature type="transmembrane region" description="Helical" evidence="2">
    <location>
        <begin position="129"/>
        <end position="147"/>
    </location>
</feature>
<evidence type="ECO:0000256" key="2">
    <source>
        <dbReference type="SAM" id="Phobius"/>
    </source>
</evidence>
<feature type="transmembrane region" description="Helical" evidence="2">
    <location>
        <begin position="82"/>
        <end position="99"/>
    </location>
</feature>
<feature type="transmembrane region" description="Helical" evidence="2">
    <location>
        <begin position="224"/>
        <end position="244"/>
    </location>
</feature>
<keyword evidence="2" id="KW-0812">Transmembrane</keyword>
<feature type="transmembrane region" description="Helical" evidence="2">
    <location>
        <begin position="105"/>
        <end position="122"/>
    </location>
</feature>
<dbReference type="Pfam" id="PF14256">
    <property type="entry name" value="YwiC"/>
    <property type="match status" value="1"/>
</dbReference>
<gene>
    <name evidence="3" type="ORF">ATL41_1603</name>
</gene>
<dbReference type="InterPro" id="IPR025576">
    <property type="entry name" value="YwiC"/>
</dbReference>
<keyword evidence="2" id="KW-1133">Transmembrane helix</keyword>
<proteinExistence type="predicted"/>
<feature type="transmembrane region" description="Helical" evidence="2">
    <location>
        <begin position="159"/>
        <end position="178"/>
    </location>
</feature>
<protein>
    <submittedName>
        <fullName evidence="3">YwiC-like protein</fullName>
    </submittedName>
</protein>
<dbReference type="AlphaFoldDB" id="A0A2A9EDI3"/>
<evidence type="ECO:0000256" key="1">
    <source>
        <dbReference type="SAM" id="MobiDB-lite"/>
    </source>
</evidence>
<organism evidence="3 4">
    <name type="scientific">Flavimobilis soli</name>
    <dbReference type="NCBI Taxonomy" id="442709"/>
    <lineage>
        <taxon>Bacteria</taxon>
        <taxon>Bacillati</taxon>
        <taxon>Actinomycetota</taxon>
        <taxon>Actinomycetes</taxon>
        <taxon>Micrococcales</taxon>
        <taxon>Jonesiaceae</taxon>
        <taxon>Flavimobilis</taxon>
    </lineage>
</organism>
<feature type="transmembrane region" description="Helical" evidence="2">
    <location>
        <begin position="48"/>
        <end position="70"/>
    </location>
</feature>
<comment type="caution">
    <text evidence="3">The sequence shown here is derived from an EMBL/GenBank/DDBJ whole genome shotgun (WGS) entry which is preliminary data.</text>
</comment>
<keyword evidence="2" id="KW-0472">Membrane</keyword>
<evidence type="ECO:0000313" key="4">
    <source>
        <dbReference type="Proteomes" id="UP000221394"/>
    </source>
</evidence>
<evidence type="ECO:0000313" key="3">
    <source>
        <dbReference type="EMBL" id="PFG36863.1"/>
    </source>
</evidence>
<dbReference type="EMBL" id="PDJH01000001">
    <property type="protein sequence ID" value="PFG36863.1"/>
    <property type="molecule type" value="Genomic_DNA"/>
</dbReference>
<dbReference type="Proteomes" id="UP000221394">
    <property type="component" value="Unassembled WGS sequence"/>
</dbReference>
<feature type="region of interest" description="Disordered" evidence="1">
    <location>
        <begin position="1"/>
        <end position="20"/>
    </location>
</feature>
<reference evidence="3 4" key="1">
    <citation type="submission" date="2017-10" db="EMBL/GenBank/DDBJ databases">
        <title>Sequencing the genomes of 1000 actinobacteria strains.</title>
        <authorList>
            <person name="Klenk H.-P."/>
        </authorList>
    </citation>
    <scope>NUCLEOTIDE SEQUENCE [LARGE SCALE GENOMIC DNA]</scope>
    <source>
        <strain evidence="3 4">DSM 21574</strain>
    </source>
</reference>